<feature type="compositionally biased region" description="Basic and acidic residues" evidence="1">
    <location>
        <begin position="20"/>
        <end position="42"/>
    </location>
</feature>
<organism evidence="2">
    <name type="scientific">Phallusia mammillata</name>
    <dbReference type="NCBI Taxonomy" id="59560"/>
    <lineage>
        <taxon>Eukaryota</taxon>
        <taxon>Metazoa</taxon>
        <taxon>Chordata</taxon>
        <taxon>Tunicata</taxon>
        <taxon>Ascidiacea</taxon>
        <taxon>Phlebobranchia</taxon>
        <taxon>Ascidiidae</taxon>
        <taxon>Phallusia</taxon>
    </lineage>
</organism>
<name>A0A6F9DII0_9ASCI</name>
<dbReference type="InterPro" id="IPR027967">
    <property type="entry name" value="DUF4612"/>
</dbReference>
<evidence type="ECO:0000256" key="1">
    <source>
        <dbReference type="SAM" id="MobiDB-lite"/>
    </source>
</evidence>
<dbReference type="EMBL" id="LR787087">
    <property type="protein sequence ID" value="CAB3262949.1"/>
    <property type="molecule type" value="mRNA"/>
</dbReference>
<dbReference type="Pfam" id="PF15389">
    <property type="entry name" value="DUF4612"/>
    <property type="match status" value="1"/>
</dbReference>
<accession>A0A6F9DII0</accession>
<dbReference type="PANTHER" id="PTHR14974">
    <property type="entry name" value="SIMILAR TO RIKEN CDNA 1700025G04 GENE"/>
    <property type="match status" value="1"/>
</dbReference>
<sequence>MLCNMGCNFSKQAVKIVHRKTSDRASHDGIKSDDSESKTEENHVTVIPALSPQNANSYLKSSILTPHTLKSVELKNGVVCNDNPPVAMATIIRGSSEPLTPKNNTHTVTLQLPHQADDLTSTTPVKKTVVITRPLGTRKAMSNRRSSDGDVNVKSSNPTCVTHPFGKDGLPVGGSLPDLQKQKTRSSPFGPRNSKLVLTQSQVDFFRMLDEKVAQGKDYCSEDDQSLASMQSWHNTRKDSSSSNGLTFKLMQGVR</sequence>
<proteinExistence type="evidence at transcript level"/>
<feature type="region of interest" description="Disordered" evidence="1">
    <location>
        <begin position="139"/>
        <end position="194"/>
    </location>
</feature>
<reference evidence="2" key="1">
    <citation type="submission" date="2020-04" db="EMBL/GenBank/DDBJ databases">
        <authorList>
            <person name="Neveu A P."/>
        </authorList>
    </citation>
    <scope>NUCLEOTIDE SEQUENCE</scope>
    <source>
        <tissue evidence="2">Whole embryo</tissue>
    </source>
</reference>
<gene>
    <name evidence="2" type="primary">LOC100185669</name>
</gene>
<evidence type="ECO:0000313" key="2">
    <source>
        <dbReference type="EMBL" id="CAB3262949.1"/>
    </source>
</evidence>
<feature type="region of interest" description="Disordered" evidence="1">
    <location>
        <begin position="233"/>
        <end position="255"/>
    </location>
</feature>
<feature type="region of interest" description="Disordered" evidence="1">
    <location>
        <begin position="19"/>
        <end position="42"/>
    </location>
</feature>
<dbReference type="AlphaFoldDB" id="A0A6F9DII0"/>
<protein>
    <submittedName>
        <fullName evidence="2">Uncharacterized protein LOC100185669</fullName>
    </submittedName>
</protein>
<dbReference type="PANTHER" id="PTHR14974:SF3">
    <property type="entry name" value="SIMILAR TO RIKEN CDNA 1700025G04 GENE"/>
    <property type="match status" value="1"/>
</dbReference>